<keyword evidence="1" id="KW-0732">Signal</keyword>
<reference evidence="2 3" key="1">
    <citation type="submission" date="2019-11" db="EMBL/GenBank/DDBJ databases">
        <title>Novel species isolated from a subtropical stream in China.</title>
        <authorList>
            <person name="Lu H."/>
        </authorList>
    </citation>
    <scope>NUCLEOTIDE SEQUENCE [LARGE SCALE GENOMIC DNA]</scope>
    <source>
        <strain evidence="2 3">FT92W</strain>
    </source>
</reference>
<name>A0A7X2LSA4_9BURK</name>
<evidence type="ECO:0000256" key="1">
    <source>
        <dbReference type="SAM" id="SignalP"/>
    </source>
</evidence>
<dbReference type="RefSeq" id="WP_154375719.1">
    <property type="nucleotide sequence ID" value="NZ_WKJJ01000009.1"/>
</dbReference>
<comment type="caution">
    <text evidence="2">The sequence shown here is derived from an EMBL/GenBank/DDBJ whole genome shotgun (WGS) entry which is preliminary data.</text>
</comment>
<evidence type="ECO:0000313" key="2">
    <source>
        <dbReference type="EMBL" id="MRV73305.1"/>
    </source>
</evidence>
<sequence>MRLGKVIALAVASGCMAPAMAQFSTVNGCDRSYSFRADVGTNVGQQLCASSSDVFIDAVRNFTLSNLGYTQTSPANVQGRFNDVGVFLNYASNSRTLTYNFPELRISGQFTGSSRDDSEEQFIDFVKKSDLIGKIMNYQAMHSATSAITGMGGAIPMAGQADFAASFDPMSQIVTGPAGMDTGSNNLIGVGLGYSSFNIDGSADRVRSMTLPLSYTIRNDIDPRRQLVFALPLALVKVGEADTYHGGFGISYRYPMNDRWTLTPGGKYSIVASKDRATVSTIASASLMSTYVFALGGNQAIAVGNMLGYYKTGKFSSRDFSFDPDIALTMARNGIMYSMPTSMMGGKMAAEFSLIDTRYLGDKPFVDNTQEIGVTVGTNRNAANARSFLRGGLSYVHGKATKGVTINIGYWF</sequence>
<evidence type="ECO:0000313" key="3">
    <source>
        <dbReference type="Proteomes" id="UP000446768"/>
    </source>
</evidence>
<gene>
    <name evidence="2" type="ORF">GJ700_16455</name>
</gene>
<accession>A0A7X2LSA4</accession>
<organism evidence="2 3">
    <name type="scientific">Pseudoduganella rivuli</name>
    <dbReference type="NCBI Taxonomy" id="2666085"/>
    <lineage>
        <taxon>Bacteria</taxon>
        <taxon>Pseudomonadati</taxon>
        <taxon>Pseudomonadota</taxon>
        <taxon>Betaproteobacteria</taxon>
        <taxon>Burkholderiales</taxon>
        <taxon>Oxalobacteraceae</taxon>
        <taxon>Telluria group</taxon>
        <taxon>Pseudoduganella</taxon>
    </lineage>
</organism>
<dbReference type="EMBL" id="WKJJ01000009">
    <property type="protein sequence ID" value="MRV73305.1"/>
    <property type="molecule type" value="Genomic_DNA"/>
</dbReference>
<dbReference type="Proteomes" id="UP000446768">
    <property type="component" value="Unassembled WGS sequence"/>
</dbReference>
<evidence type="ECO:0008006" key="4">
    <source>
        <dbReference type="Google" id="ProtNLM"/>
    </source>
</evidence>
<protein>
    <recommendedName>
        <fullName evidence="4">Autotransporter domain-containing protein</fullName>
    </recommendedName>
</protein>
<feature type="chain" id="PRO_5030592978" description="Autotransporter domain-containing protein" evidence="1">
    <location>
        <begin position="22"/>
        <end position="412"/>
    </location>
</feature>
<dbReference type="AlphaFoldDB" id="A0A7X2LSA4"/>
<keyword evidence="3" id="KW-1185">Reference proteome</keyword>
<proteinExistence type="predicted"/>
<feature type="signal peptide" evidence="1">
    <location>
        <begin position="1"/>
        <end position="21"/>
    </location>
</feature>